<keyword evidence="1" id="KW-1133">Transmembrane helix</keyword>
<evidence type="ECO:0000313" key="3">
    <source>
        <dbReference type="Proteomes" id="UP000185628"/>
    </source>
</evidence>
<dbReference type="InterPro" id="IPR021443">
    <property type="entry name" value="DUF3093"/>
</dbReference>
<organism evidence="2 3">
    <name type="scientific">Bowdeniella nasicola</name>
    <dbReference type="NCBI Taxonomy" id="208480"/>
    <lineage>
        <taxon>Bacteria</taxon>
        <taxon>Bacillati</taxon>
        <taxon>Actinomycetota</taxon>
        <taxon>Actinomycetes</taxon>
        <taxon>Actinomycetales</taxon>
        <taxon>Actinomycetaceae</taxon>
        <taxon>Bowdeniella</taxon>
    </lineage>
</organism>
<feature type="transmembrane region" description="Helical" evidence="1">
    <location>
        <begin position="44"/>
        <end position="62"/>
    </location>
</feature>
<dbReference type="Pfam" id="PF11292">
    <property type="entry name" value="DUF3093"/>
    <property type="match status" value="1"/>
</dbReference>
<gene>
    <name evidence="2" type="ORF">BSZ39_01495</name>
</gene>
<reference evidence="3" key="1">
    <citation type="submission" date="2016-12" db="EMBL/GenBank/DDBJ databases">
        <authorList>
            <person name="Meng X."/>
        </authorList>
    </citation>
    <scope>NUCLEOTIDE SEQUENCE [LARGE SCALE GENOMIC DNA]</scope>
    <source>
        <strain evidence="3">DSM 19116</strain>
    </source>
</reference>
<evidence type="ECO:0008006" key="4">
    <source>
        <dbReference type="Google" id="ProtNLM"/>
    </source>
</evidence>
<evidence type="ECO:0000313" key="2">
    <source>
        <dbReference type="EMBL" id="OKL54883.1"/>
    </source>
</evidence>
<keyword evidence="1" id="KW-0812">Transmembrane</keyword>
<feature type="transmembrane region" description="Helical" evidence="1">
    <location>
        <begin position="16"/>
        <end position="38"/>
    </location>
</feature>
<comment type="caution">
    <text evidence="2">The sequence shown here is derived from an EMBL/GenBank/DDBJ whole genome shotgun (WGS) entry which is preliminary data.</text>
</comment>
<protein>
    <recommendedName>
        <fullName evidence="4">DUF3093 domain-containing protein</fullName>
    </recommendedName>
</protein>
<dbReference type="RefSeq" id="WP_073715636.1">
    <property type="nucleotide sequence ID" value="NZ_MQVR01000005.1"/>
</dbReference>
<keyword evidence="3" id="KW-1185">Reference proteome</keyword>
<evidence type="ECO:0000256" key="1">
    <source>
        <dbReference type="SAM" id="Phobius"/>
    </source>
</evidence>
<name>A0A1Q5Q523_9ACTO</name>
<dbReference type="EMBL" id="MQVR01000005">
    <property type="protein sequence ID" value="OKL54883.1"/>
    <property type="molecule type" value="Genomic_DNA"/>
</dbReference>
<keyword evidence="1" id="KW-0472">Membrane</keyword>
<dbReference type="Proteomes" id="UP000185628">
    <property type="component" value="Unassembled WGS sequence"/>
</dbReference>
<dbReference type="AlphaFoldDB" id="A0A1Q5Q523"/>
<proteinExistence type="predicted"/>
<accession>A0A1Q5Q523</accession>
<dbReference type="OrthoDB" id="3217020at2"/>
<sequence>MCHSRRVTSTRYSSRLYPTVATTIVVVLLAASFGLLFIPVSHALAIIVAVIGGAVGLALLLGSSPKVSVSDGELCAGGAHIPVQFLKDAKILDVAALRHAMGPGADTRAWVVHRPWARSAVKVSVDDPRDPTPYWLVCVKDPHQLVQALQTHEVTGA</sequence>